<gene>
    <name evidence="1" type="primary">PLB1</name>
    <name evidence="1" type="ORF">HK105_206336</name>
</gene>
<organism evidence="1 2">
    <name type="scientific">Polyrhizophydium stewartii</name>
    <dbReference type="NCBI Taxonomy" id="2732419"/>
    <lineage>
        <taxon>Eukaryota</taxon>
        <taxon>Fungi</taxon>
        <taxon>Fungi incertae sedis</taxon>
        <taxon>Chytridiomycota</taxon>
        <taxon>Chytridiomycota incertae sedis</taxon>
        <taxon>Chytridiomycetes</taxon>
        <taxon>Rhizophydiales</taxon>
        <taxon>Rhizophydiales incertae sedis</taxon>
        <taxon>Polyrhizophydium</taxon>
    </lineage>
</organism>
<dbReference type="PANTHER" id="PTHR21325">
    <property type="entry name" value="PHOSPHOLIPASE B, PLB1"/>
    <property type="match status" value="1"/>
</dbReference>
<dbReference type="InterPro" id="IPR038885">
    <property type="entry name" value="PLB1"/>
</dbReference>
<evidence type="ECO:0000313" key="1">
    <source>
        <dbReference type="EMBL" id="KAL2914078.1"/>
    </source>
</evidence>
<dbReference type="Pfam" id="PF00657">
    <property type="entry name" value="Lipase_GDSL"/>
    <property type="match status" value="1"/>
</dbReference>
<evidence type="ECO:0000313" key="2">
    <source>
        <dbReference type="Proteomes" id="UP001527925"/>
    </source>
</evidence>
<accession>A0ABR4N3G1</accession>
<comment type="caution">
    <text evidence="1">The sequence shown here is derived from an EMBL/GenBank/DDBJ whole genome shotgun (WGS) entry which is preliminary data.</text>
</comment>
<dbReference type="Proteomes" id="UP001527925">
    <property type="component" value="Unassembled WGS sequence"/>
</dbReference>
<sequence>MTSVLQGFRISRILSEATLSTIPLYADAGEHAPARKTASTLSARDVKLLVCLGDSLLTGLCVTAHPGSVKNKVLAALASRPTHSLIVPWMISGEHRNNTCISGGGDGVVSVGRLLKVFSPAIVGLTQHKTYLFSRGSGFNFARSGSTVDGLVEQVHRFVSKLRRPEFCILENHWKLIYIWIGANDVFSRPIDEISRTFEANLVKALQTLRTLVPRAFTCVLTMPNLSRAHVVNTEKRRDLIARKTKLVNDLIRKVVAEYAWNDSEEFRVALQPIPDDEITEDQYGQFISELDGIHPNYLAQQLFAKCIWNNLWLPPERKLTRLADIIQAPWAKPEPSQYIM</sequence>
<dbReference type="EMBL" id="JADGIZ020000037">
    <property type="protein sequence ID" value="KAL2914078.1"/>
    <property type="molecule type" value="Genomic_DNA"/>
</dbReference>
<dbReference type="InterPro" id="IPR036514">
    <property type="entry name" value="SGNH_hydro_sf"/>
</dbReference>
<dbReference type="SUPFAM" id="SSF52266">
    <property type="entry name" value="SGNH hydrolase"/>
    <property type="match status" value="1"/>
</dbReference>
<proteinExistence type="predicted"/>
<protein>
    <submittedName>
        <fullName evidence="1">Lysophospholipase 1</fullName>
    </submittedName>
</protein>
<reference evidence="1 2" key="1">
    <citation type="submission" date="2023-09" db="EMBL/GenBank/DDBJ databases">
        <title>Pangenome analysis of Batrachochytrium dendrobatidis and related Chytrids.</title>
        <authorList>
            <person name="Yacoub M.N."/>
            <person name="Stajich J.E."/>
            <person name="James T.Y."/>
        </authorList>
    </citation>
    <scope>NUCLEOTIDE SEQUENCE [LARGE SCALE GENOMIC DNA]</scope>
    <source>
        <strain evidence="1 2">JEL0888</strain>
    </source>
</reference>
<dbReference type="InterPro" id="IPR001087">
    <property type="entry name" value="GDSL"/>
</dbReference>
<name>A0ABR4N3G1_9FUNG</name>
<dbReference type="Gene3D" id="3.40.50.1110">
    <property type="entry name" value="SGNH hydrolase"/>
    <property type="match status" value="1"/>
</dbReference>
<keyword evidence="2" id="KW-1185">Reference proteome</keyword>
<dbReference type="PANTHER" id="PTHR21325:SF31">
    <property type="entry name" value="GH22081P-RELATED"/>
    <property type="match status" value="1"/>
</dbReference>